<evidence type="ECO:0000256" key="1">
    <source>
        <dbReference type="SAM" id="MobiDB-lite"/>
    </source>
</evidence>
<comment type="caution">
    <text evidence="2">The sequence shown here is derived from an EMBL/GenBank/DDBJ whole genome shotgun (WGS) entry which is preliminary data.</text>
</comment>
<organism evidence="2 3">
    <name type="scientific">Coemansia biformis</name>
    <dbReference type="NCBI Taxonomy" id="1286918"/>
    <lineage>
        <taxon>Eukaryota</taxon>
        <taxon>Fungi</taxon>
        <taxon>Fungi incertae sedis</taxon>
        <taxon>Zoopagomycota</taxon>
        <taxon>Kickxellomycotina</taxon>
        <taxon>Kickxellomycetes</taxon>
        <taxon>Kickxellales</taxon>
        <taxon>Kickxellaceae</taxon>
        <taxon>Coemansia</taxon>
    </lineage>
</organism>
<gene>
    <name evidence="2" type="ORF">LPJ61_007070</name>
</gene>
<sequence>VARLIDSMDSGVGDEELSPEQPAKPHDVTRIDGDIDMGYLGMSDRRRKFIRRFVEDYVAAFFEAFCYRVRRDDIAEALCFPAKSSRLSGLATSMQIAQFNAELRQLVVLDNVAGGGGSSSNNGGGGGGIDMASANTHFYTHLARKVHECHIYETDAAWDIASAYATAVFNRMLEDVHFLAFESSAGAAGQHGSRSAVARRMCRFQRVRYTGLMARLATMRY</sequence>
<evidence type="ECO:0000313" key="3">
    <source>
        <dbReference type="Proteomes" id="UP001143981"/>
    </source>
</evidence>
<protein>
    <submittedName>
        <fullName evidence="2">Uncharacterized protein</fullName>
    </submittedName>
</protein>
<dbReference type="OrthoDB" id="5557769at2759"/>
<accession>A0A9W8CLB9</accession>
<dbReference type="EMBL" id="JANBOI010004271">
    <property type="protein sequence ID" value="KAJ1717895.1"/>
    <property type="molecule type" value="Genomic_DNA"/>
</dbReference>
<name>A0A9W8CLB9_9FUNG</name>
<dbReference type="Proteomes" id="UP001143981">
    <property type="component" value="Unassembled WGS sequence"/>
</dbReference>
<keyword evidence="3" id="KW-1185">Reference proteome</keyword>
<proteinExistence type="predicted"/>
<dbReference type="AlphaFoldDB" id="A0A9W8CLB9"/>
<evidence type="ECO:0000313" key="2">
    <source>
        <dbReference type="EMBL" id="KAJ1717895.1"/>
    </source>
</evidence>
<feature type="non-terminal residue" evidence="2">
    <location>
        <position position="1"/>
    </location>
</feature>
<feature type="non-terminal residue" evidence="2">
    <location>
        <position position="221"/>
    </location>
</feature>
<reference evidence="2" key="1">
    <citation type="submission" date="2022-07" db="EMBL/GenBank/DDBJ databases">
        <title>Phylogenomic reconstructions and comparative analyses of Kickxellomycotina fungi.</title>
        <authorList>
            <person name="Reynolds N.K."/>
            <person name="Stajich J.E."/>
            <person name="Barry K."/>
            <person name="Grigoriev I.V."/>
            <person name="Crous P."/>
            <person name="Smith M.E."/>
        </authorList>
    </citation>
    <scope>NUCLEOTIDE SEQUENCE</scope>
    <source>
        <strain evidence="2">BCRC 34381</strain>
    </source>
</reference>
<feature type="region of interest" description="Disordered" evidence="1">
    <location>
        <begin position="8"/>
        <end position="29"/>
    </location>
</feature>